<dbReference type="InterPro" id="IPR020471">
    <property type="entry name" value="AKR"/>
</dbReference>
<dbReference type="PRINTS" id="PR00069">
    <property type="entry name" value="ALDKETRDTASE"/>
</dbReference>
<accession>A0A485JH61</accession>
<dbReference type="PANTHER" id="PTHR43638:SF3">
    <property type="entry name" value="ALDEHYDE REDUCTASE"/>
    <property type="match status" value="1"/>
</dbReference>
<evidence type="ECO:0000313" key="2">
    <source>
        <dbReference type="EMBL" id="VFT69018.1"/>
    </source>
</evidence>
<dbReference type="EMBL" id="CAADJZ010000001">
    <property type="protein sequence ID" value="VFT69018.1"/>
    <property type="molecule type" value="Genomic_DNA"/>
</dbReference>
<gene>
    <name evidence="2" type="primary">yvgN_1</name>
    <name evidence="2" type="ORF">NCTC10974_02533</name>
</gene>
<evidence type="ECO:0000259" key="1">
    <source>
        <dbReference type="Pfam" id="PF00248"/>
    </source>
</evidence>
<dbReference type="CDD" id="cd19138">
    <property type="entry name" value="AKR_YeaE"/>
    <property type="match status" value="1"/>
</dbReference>
<keyword evidence="2" id="KW-0560">Oxidoreductase</keyword>
<feature type="domain" description="NADP-dependent oxidoreductase" evidence="1">
    <location>
        <begin position="39"/>
        <end position="294"/>
    </location>
</feature>
<dbReference type="PANTHER" id="PTHR43638">
    <property type="entry name" value="OXIDOREDUCTASE, ALDO/KETO REDUCTASE FAMILY PROTEIN"/>
    <property type="match status" value="1"/>
</dbReference>
<protein>
    <submittedName>
        <fullName evidence="2">Putative aldo/keto reductase</fullName>
        <ecNumber evidence="2">1.1.1.-</ecNumber>
    </submittedName>
</protein>
<dbReference type="InterPro" id="IPR036812">
    <property type="entry name" value="NAD(P)_OxRdtase_dom_sf"/>
</dbReference>
<dbReference type="InterPro" id="IPR023210">
    <property type="entry name" value="NADP_OxRdtase_dom"/>
</dbReference>
<dbReference type="GO" id="GO:0016491">
    <property type="term" value="F:oxidoreductase activity"/>
    <property type="evidence" value="ECO:0007669"/>
    <property type="project" value="UniProtKB-KW"/>
</dbReference>
<dbReference type="SUPFAM" id="SSF51430">
    <property type="entry name" value="NAD(P)-linked oxidoreductase"/>
    <property type="match status" value="1"/>
</dbReference>
<sequence length="368" mass="41067">MCIKTGRHALFCITVVQYLGGNNATKMIQFSGDVSLPAIGQGTWYMGEDASQRKTEVAALRAGIELGLTLIDTAEMYADGGAEKVVGEALTGLREKVFLVSKVYPWNAGGQKAINACEASLRRLNTDYLDLYLLHWSGSFALEETVAAMEKLIAQGKIRRWGVSNLDYADMQELWQLPGGNQCATNQVLYHLGSRGIEYDLLPWCQKQQMPVMAYSPLAQAGRLRNGLLKNAVVNEIAHAHNISAAQVLLAWVISHQGVMAIPKAATIAHVQQNAAVLEVELSSAELAMLDKAYPAPKGKLRWIWCDIDTCRMHRTRHTTLTQINVSQREWIAPDVQVFLWSLFAFLKRKPFLHKQRFCSHRPAYRPC</sequence>
<dbReference type="Gene3D" id="3.20.20.100">
    <property type="entry name" value="NADP-dependent oxidoreductase domain"/>
    <property type="match status" value="1"/>
</dbReference>
<dbReference type="Pfam" id="PF00248">
    <property type="entry name" value="Aldo_ket_red"/>
    <property type="match status" value="1"/>
</dbReference>
<evidence type="ECO:0000313" key="3">
    <source>
        <dbReference type="Proteomes" id="UP000358010"/>
    </source>
</evidence>
<reference evidence="2 3" key="1">
    <citation type="submission" date="2019-03" db="EMBL/GenBank/DDBJ databases">
        <authorList>
            <consortium name="Pathogen Informatics"/>
        </authorList>
    </citation>
    <scope>NUCLEOTIDE SEQUENCE [LARGE SCALE GENOMIC DNA]</scope>
    <source>
        <strain evidence="2 3">NCTC10974</strain>
    </source>
</reference>
<organism evidence="2 3">
    <name type="scientific">Escherichia coli</name>
    <dbReference type="NCBI Taxonomy" id="562"/>
    <lineage>
        <taxon>Bacteria</taxon>
        <taxon>Pseudomonadati</taxon>
        <taxon>Pseudomonadota</taxon>
        <taxon>Gammaproteobacteria</taxon>
        <taxon>Enterobacterales</taxon>
        <taxon>Enterobacteriaceae</taxon>
        <taxon>Escherichia</taxon>
    </lineage>
</organism>
<dbReference type="AlphaFoldDB" id="A0A485JH61"/>
<dbReference type="Proteomes" id="UP000358010">
    <property type="component" value="Unassembled WGS sequence"/>
</dbReference>
<proteinExistence type="predicted"/>
<name>A0A485JH61_ECOLX</name>
<dbReference type="EC" id="1.1.1.-" evidence="2"/>